<evidence type="ECO:0000256" key="2">
    <source>
        <dbReference type="ARBA" id="ARBA00009347"/>
    </source>
</evidence>
<reference evidence="9" key="1">
    <citation type="submission" date="2022-05" db="EMBL/GenBank/DDBJ databases">
        <authorList>
            <person name="Blom J."/>
        </authorList>
    </citation>
    <scope>NUCLEOTIDE SEQUENCE</scope>
    <source>
        <strain evidence="9">Type strain: CPO20170097</strain>
    </source>
</reference>
<evidence type="ECO:0000259" key="8">
    <source>
        <dbReference type="Pfam" id="PF18158"/>
    </source>
</evidence>
<comment type="caution">
    <text evidence="9">The sequence shown here is derived from an EMBL/GenBank/DDBJ whole genome shotgun (WGS) entry which is preliminary data.</text>
</comment>
<dbReference type="EMBL" id="CALSBS010000012">
    <property type="protein sequence ID" value="CAH6660269.1"/>
    <property type="molecule type" value="Genomic_DNA"/>
</dbReference>
<organism evidence="9 10">
    <name type="scientific">Pseudocitrobacter vendiensis</name>
    <dbReference type="NCBI Taxonomy" id="2488306"/>
    <lineage>
        <taxon>Bacteria</taxon>
        <taxon>Pseudomonadati</taxon>
        <taxon>Pseudomonadota</taxon>
        <taxon>Gammaproteobacteria</taxon>
        <taxon>Enterobacterales</taxon>
        <taxon>Enterobacteriaceae</taxon>
        <taxon>Pseudocitrobacter</taxon>
    </lineage>
</organism>
<dbReference type="InterPro" id="IPR034184">
    <property type="entry name" value="AidB"/>
</dbReference>
<dbReference type="SUPFAM" id="SSF47203">
    <property type="entry name" value="Acyl-CoA dehydrogenase C-terminal domain-like"/>
    <property type="match status" value="1"/>
</dbReference>
<dbReference type="InterPro" id="IPR009100">
    <property type="entry name" value="AcylCoA_DH/oxidase_NM_dom_sf"/>
</dbReference>
<dbReference type="InterPro" id="IPR052904">
    <property type="entry name" value="Acyl-CoA_dehydrogenase-like"/>
</dbReference>
<sequence length="539" mass="59829">MSWQTHTVFNQPGPLNNSNLFLSDGALREALVREGAGWDSDLLASIGQQLGTAESLELGRLANTNPPELLRYDATGTRLDDVRFHPAWHLLMQGLCANRVHNLPWEEDARAGSFVARAARFMLHAQVEAGTLCPITMTFAATPLLQQALPGEFKAWLTPLLSDRYDPHLLPGGQKRGLLIGMGMTEKQGGSDVLSNTTRAERLADGSYRLVGHKWFFSVPQSDAHLVLAQAKGGLSCFFMPRLLPDGQRNAIRTERLKDKLGNRSNASSEVEFQDAIGWLLGEEGEGVRQILRMGGLTRFDCALGSHSMMRRALSVALYHALQRQAFGKNLVDLPLMRQVLGRMALQLEGQTAFLFRLAGAWGRQSHEAERLWARLFTPTAKFAICKAGMPFVAEAMEVLGGSGYCEESELPRLYREMPVNSIWEGSGNIMCLDVLRVLIKQPDALELLAEMCGDVKGQDLHYDRQWRQLQQRLRKPSEAQGREIAMQIYLLGTGAQMLKYASPPMAQAWCRMMLDTRGGVMLNEQVISDVLLRATGGV</sequence>
<evidence type="ECO:0000313" key="10">
    <source>
        <dbReference type="Proteomes" id="UP001152651"/>
    </source>
</evidence>
<dbReference type="Proteomes" id="UP001152651">
    <property type="component" value="Unassembled WGS sequence"/>
</dbReference>
<evidence type="ECO:0000313" key="9">
    <source>
        <dbReference type="EMBL" id="CAH6660269.1"/>
    </source>
</evidence>
<feature type="domain" description="Acyl-CoA oxidase/dehydrogenase middle" evidence="7">
    <location>
        <begin position="182"/>
        <end position="275"/>
    </location>
</feature>
<accession>A0ABM9FAQ7</accession>
<comment type="cofactor">
    <cofactor evidence="1 5">
        <name>FAD</name>
        <dbReference type="ChEBI" id="CHEBI:57692"/>
    </cofactor>
</comment>
<keyword evidence="4 5" id="KW-0274">FAD</keyword>
<dbReference type="Pfam" id="PF02770">
    <property type="entry name" value="Acyl-CoA_dh_M"/>
    <property type="match status" value="1"/>
</dbReference>
<keyword evidence="10" id="KW-1185">Reference proteome</keyword>
<name>A0ABM9FAQ7_9ENTR</name>
<dbReference type="SUPFAM" id="SSF56645">
    <property type="entry name" value="Acyl-CoA dehydrogenase NM domain-like"/>
    <property type="match status" value="1"/>
</dbReference>
<evidence type="ECO:0000259" key="7">
    <source>
        <dbReference type="Pfam" id="PF02770"/>
    </source>
</evidence>
<dbReference type="Pfam" id="PF00441">
    <property type="entry name" value="Acyl-CoA_dh_1"/>
    <property type="match status" value="1"/>
</dbReference>
<proteinExistence type="inferred from homology"/>
<gene>
    <name evidence="9" type="ORF">FBBNIHIM_14205</name>
</gene>
<feature type="domain" description="Acyl-CoA dehydrogenase/oxidase C-terminal" evidence="6">
    <location>
        <begin position="285"/>
        <end position="439"/>
    </location>
</feature>
<keyword evidence="3 5" id="KW-0285">Flavoprotein</keyword>
<comment type="similarity">
    <text evidence="2 5">Belongs to the acyl-CoA dehydrogenase family.</text>
</comment>
<evidence type="ECO:0000256" key="5">
    <source>
        <dbReference type="RuleBase" id="RU362125"/>
    </source>
</evidence>
<evidence type="ECO:0000256" key="3">
    <source>
        <dbReference type="ARBA" id="ARBA00022630"/>
    </source>
</evidence>
<dbReference type="PANTHER" id="PTHR42707:SF3">
    <property type="entry name" value="ACYL-COA DEHYDROGENASE AIDB-RELATED"/>
    <property type="match status" value="1"/>
</dbReference>
<dbReference type="InterPro" id="IPR041504">
    <property type="entry name" value="AidB_N"/>
</dbReference>
<dbReference type="PROSITE" id="PS00073">
    <property type="entry name" value="ACYL_COA_DH_2"/>
    <property type="match status" value="1"/>
</dbReference>
<dbReference type="InterPro" id="IPR036250">
    <property type="entry name" value="AcylCo_DH-like_C"/>
</dbReference>
<dbReference type="Gene3D" id="2.40.110.20">
    <property type="match status" value="1"/>
</dbReference>
<dbReference type="InterPro" id="IPR009075">
    <property type="entry name" value="AcylCo_DH/oxidase_C"/>
</dbReference>
<dbReference type="CDD" id="cd01154">
    <property type="entry name" value="AidB"/>
    <property type="match status" value="1"/>
</dbReference>
<evidence type="ECO:0000256" key="4">
    <source>
        <dbReference type="ARBA" id="ARBA00022827"/>
    </source>
</evidence>
<protein>
    <submittedName>
        <fullName evidence="9">Isovaleryl-CoA dehydrogenase</fullName>
    </submittedName>
</protein>
<evidence type="ECO:0000256" key="1">
    <source>
        <dbReference type="ARBA" id="ARBA00001974"/>
    </source>
</evidence>
<dbReference type="Gene3D" id="1.20.140.10">
    <property type="entry name" value="Butyryl-CoA Dehydrogenase, subunit A, domain 3"/>
    <property type="match status" value="1"/>
</dbReference>
<dbReference type="PANTHER" id="PTHR42707">
    <property type="entry name" value="ACYL-COA DEHYDROGENASE"/>
    <property type="match status" value="1"/>
</dbReference>
<keyword evidence="5" id="KW-0560">Oxidoreductase</keyword>
<dbReference type="NCBIfam" id="NF008594">
    <property type="entry name" value="PRK11561.1"/>
    <property type="match status" value="1"/>
</dbReference>
<dbReference type="InterPro" id="IPR006091">
    <property type="entry name" value="Acyl-CoA_Oxase/DH_mid-dom"/>
</dbReference>
<dbReference type="InterPro" id="IPR006089">
    <property type="entry name" value="Acyl-CoA_DH_CS"/>
</dbReference>
<dbReference type="PROSITE" id="PS00072">
    <property type="entry name" value="ACYL_COA_DH_1"/>
    <property type="match status" value="1"/>
</dbReference>
<dbReference type="Gene3D" id="6.10.250.600">
    <property type="match status" value="1"/>
</dbReference>
<feature type="domain" description="Adaptive response protein AidB N-terminal" evidence="8">
    <location>
        <begin position="10"/>
        <end position="167"/>
    </location>
</feature>
<evidence type="ECO:0000259" key="6">
    <source>
        <dbReference type="Pfam" id="PF00441"/>
    </source>
</evidence>
<dbReference type="Pfam" id="PF18158">
    <property type="entry name" value="AidB_N"/>
    <property type="match status" value="1"/>
</dbReference>
<dbReference type="RefSeq" id="WP_253898290.1">
    <property type="nucleotide sequence ID" value="NZ_CALSBS010000012.1"/>
</dbReference>